<dbReference type="SUPFAM" id="SSF89550">
    <property type="entry name" value="PHP domain-like"/>
    <property type="match status" value="1"/>
</dbReference>
<comment type="catalytic activity">
    <reaction evidence="5">
        <text>O-phospho-L-tyrosyl-[protein] + H2O = L-tyrosyl-[protein] + phosphate</text>
        <dbReference type="Rhea" id="RHEA:10684"/>
        <dbReference type="Rhea" id="RHEA-COMP:10136"/>
        <dbReference type="Rhea" id="RHEA-COMP:20101"/>
        <dbReference type="ChEBI" id="CHEBI:15377"/>
        <dbReference type="ChEBI" id="CHEBI:43474"/>
        <dbReference type="ChEBI" id="CHEBI:46858"/>
        <dbReference type="ChEBI" id="CHEBI:61978"/>
        <dbReference type="EC" id="3.1.3.48"/>
    </reaction>
</comment>
<organism evidence="6 7">
    <name type="scientific">Clostridium pasteurianum BC1</name>
    <dbReference type="NCBI Taxonomy" id="86416"/>
    <lineage>
        <taxon>Bacteria</taxon>
        <taxon>Bacillati</taxon>
        <taxon>Bacillota</taxon>
        <taxon>Clostridia</taxon>
        <taxon>Eubacteriales</taxon>
        <taxon>Clostridiaceae</taxon>
        <taxon>Clostridium</taxon>
    </lineage>
</organism>
<dbReference type="GO" id="GO:0004725">
    <property type="term" value="F:protein tyrosine phosphatase activity"/>
    <property type="evidence" value="ECO:0007669"/>
    <property type="project" value="UniProtKB-EC"/>
</dbReference>
<dbReference type="AlphaFoldDB" id="R4JYK6"/>
<dbReference type="EMBL" id="CP003261">
    <property type="protein sequence ID" value="AGK95912.1"/>
    <property type="molecule type" value="Genomic_DNA"/>
</dbReference>
<dbReference type="EC" id="3.1.3.48" evidence="2"/>
<evidence type="ECO:0000313" key="7">
    <source>
        <dbReference type="Proteomes" id="UP000013523"/>
    </source>
</evidence>
<evidence type="ECO:0000313" key="6">
    <source>
        <dbReference type="EMBL" id="AGK95912.1"/>
    </source>
</evidence>
<dbReference type="PIRSF" id="PIRSF016557">
    <property type="entry name" value="Caps_synth_CpsB"/>
    <property type="match status" value="1"/>
</dbReference>
<dbReference type="InterPro" id="IPR016195">
    <property type="entry name" value="Pol/histidinol_Pase-like"/>
</dbReference>
<dbReference type="HOGENOM" id="CLU_085966_1_0_9"/>
<keyword evidence="3" id="KW-0378">Hydrolase</keyword>
<evidence type="ECO:0000256" key="3">
    <source>
        <dbReference type="ARBA" id="ARBA00022801"/>
    </source>
</evidence>
<keyword evidence="7" id="KW-1185">Reference proteome</keyword>
<dbReference type="STRING" id="86416.Clopa_0895"/>
<dbReference type="eggNOG" id="COG4464">
    <property type="taxonomic scope" value="Bacteria"/>
</dbReference>
<evidence type="ECO:0000256" key="2">
    <source>
        <dbReference type="ARBA" id="ARBA00013064"/>
    </source>
</evidence>
<dbReference type="RefSeq" id="WP_015614236.1">
    <property type="nucleotide sequence ID" value="NC_021182.1"/>
</dbReference>
<evidence type="ECO:0000256" key="1">
    <source>
        <dbReference type="ARBA" id="ARBA00005750"/>
    </source>
</evidence>
<keyword evidence="4" id="KW-0904">Protein phosphatase</keyword>
<proteinExistence type="inferred from homology"/>
<dbReference type="PANTHER" id="PTHR39181:SF1">
    <property type="entry name" value="TYROSINE-PROTEIN PHOSPHATASE YWQE"/>
    <property type="match status" value="1"/>
</dbReference>
<protein>
    <recommendedName>
        <fullName evidence="2">protein-tyrosine-phosphatase</fullName>
        <ecNumber evidence="2">3.1.3.48</ecNumber>
    </recommendedName>
</protein>
<gene>
    <name evidence="6" type="ORF">Clopa_0895</name>
</gene>
<dbReference type="InterPro" id="IPR016667">
    <property type="entry name" value="Caps_polysacc_synth_CpsB/CapC"/>
</dbReference>
<reference evidence="6 7" key="1">
    <citation type="submission" date="2012-01" db="EMBL/GenBank/DDBJ databases">
        <title>Complete sequence of chromosome of Clostridium pasteurianum BC1.</title>
        <authorList>
            <consortium name="US DOE Joint Genome Institute"/>
            <person name="Lucas S."/>
            <person name="Han J."/>
            <person name="Lapidus A."/>
            <person name="Cheng J.-F."/>
            <person name="Goodwin L."/>
            <person name="Pitluck S."/>
            <person name="Peters L."/>
            <person name="Mikhailova N."/>
            <person name="Teshima H."/>
            <person name="Detter J.C."/>
            <person name="Han C."/>
            <person name="Tapia R."/>
            <person name="Land M."/>
            <person name="Hauser L."/>
            <person name="Kyrpides N."/>
            <person name="Ivanova N."/>
            <person name="Pagani I."/>
            <person name="Dunn J."/>
            <person name="Taghavi S."/>
            <person name="Francis A."/>
            <person name="van der Lelie D."/>
            <person name="Woyke T."/>
        </authorList>
    </citation>
    <scope>NUCLEOTIDE SEQUENCE [LARGE SCALE GENOMIC DNA]</scope>
    <source>
        <strain evidence="6 7">BC1</strain>
    </source>
</reference>
<sequence>MIDIHCHVLPGIDDGSEDLDMSLEMLGIAEENNTTKIIATPHYYRGSYENEFKDVLGYVENLNAEIKSRGINIDVFPGQEVFVDKYTLDAYKQGSIHCLNASKYMLIEFPMDILPDDAIDIIYELKLLRVRPIVAHPERYLYINGNLMNINKFVEEGCLFQLNTSSIMGLLGSRVKEAAFALMDNGLCHFIASDAHSTGKRCPNLGLVMKDIRKEYREVYDSVQRNAQCILKNEEIDVTIKKIEKKKGLFSFFFKK</sequence>
<accession>R4JYK6</accession>
<dbReference type="OrthoDB" id="9788539at2"/>
<evidence type="ECO:0000256" key="4">
    <source>
        <dbReference type="ARBA" id="ARBA00022912"/>
    </source>
</evidence>
<dbReference type="KEGG" id="cpas:Clopa_0895"/>
<dbReference type="PATRIC" id="fig|86416.3.peg.883"/>
<dbReference type="Proteomes" id="UP000013523">
    <property type="component" value="Chromosome"/>
</dbReference>
<name>R4JYK6_CLOPA</name>
<evidence type="ECO:0000256" key="5">
    <source>
        <dbReference type="ARBA" id="ARBA00051722"/>
    </source>
</evidence>
<dbReference type="GO" id="GO:0030145">
    <property type="term" value="F:manganese ion binding"/>
    <property type="evidence" value="ECO:0007669"/>
    <property type="project" value="InterPro"/>
</dbReference>
<dbReference type="PANTHER" id="PTHR39181">
    <property type="entry name" value="TYROSINE-PROTEIN PHOSPHATASE YWQE"/>
    <property type="match status" value="1"/>
</dbReference>
<dbReference type="Gene3D" id="3.20.20.140">
    <property type="entry name" value="Metal-dependent hydrolases"/>
    <property type="match status" value="1"/>
</dbReference>
<dbReference type="Pfam" id="PF19567">
    <property type="entry name" value="CpsB_CapC"/>
    <property type="match status" value="1"/>
</dbReference>
<comment type="similarity">
    <text evidence="1">Belongs to the metallo-dependent hydrolases superfamily. CpsB/CapC family.</text>
</comment>